<comment type="caution">
    <text evidence="2">The sequence shown here is derived from an EMBL/GenBank/DDBJ whole genome shotgun (WGS) entry which is preliminary data.</text>
</comment>
<dbReference type="EMBL" id="JADING010000066">
    <property type="protein sequence ID" value="MBO8414305.1"/>
    <property type="molecule type" value="Genomic_DNA"/>
</dbReference>
<dbReference type="PANTHER" id="PTHR10285">
    <property type="entry name" value="URIDINE KINASE"/>
    <property type="match status" value="1"/>
</dbReference>
<dbReference type="AlphaFoldDB" id="A0A9D9D6U9"/>
<gene>
    <name evidence="2" type="primary">udk</name>
    <name evidence="2" type="ORF">IAC78_02365</name>
</gene>
<dbReference type="InterPro" id="IPR027417">
    <property type="entry name" value="P-loop_NTPase"/>
</dbReference>
<feature type="non-terminal residue" evidence="2">
    <location>
        <position position="1"/>
    </location>
</feature>
<evidence type="ECO:0000313" key="2">
    <source>
        <dbReference type="EMBL" id="MBO8414305.1"/>
    </source>
</evidence>
<keyword evidence="2" id="KW-0418">Kinase</keyword>
<keyword evidence="2" id="KW-0808">Transferase</keyword>
<evidence type="ECO:0000313" key="3">
    <source>
        <dbReference type="Proteomes" id="UP000823629"/>
    </source>
</evidence>
<dbReference type="SUPFAM" id="SSF52540">
    <property type="entry name" value="P-loop containing nucleoside triphosphate hydrolases"/>
    <property type="match status" value="1"/>
</dbReference>
<sequence length="174" mass="20557">FDDYYKDISHLSIEERRKQNFDHPDAFDWPLILKQINELKNDRAIEKPIYDFNIQTRSKVSEIVQPKKLVILEGIMALENEKVRDLADLKIFVAASPERRFLRRLIRDHSERANRPFDFIISQYFATVKPMYDLYVKPTQFYADTIIYNEGTSEGESKAVNILRTLLLSVLNKD</sequence>
<evidence type="ECO:0000259" key="1">
    <source>
        <dbReference type="Pfam" id="PF00485"/>
    </source>
</evidence>
<organism evidence="2 3">
    <name type="scientific">Candidatus Scatoplasma merdavium</name>
    <dbReference type="NCBI Taxonomy" id="2840932"/>
    <lineage>
        <taxon>Bacteria</taxon>
        <taxon>Bacillati</taxon>
        <taxon>Bacillota</taxon>
        <taxon>Bacilli</taxon>
        <taxon>Bacillales</taxon>
        <taxon>Candidatus Scatoplasma</taxon>
    </lineage>
</organism>
<dbReference type="Proteomes" id="UP000823629">
    <property type="component" value="Unassembled WGS sequence"/>
</dbReference>
<dbReference type="GO" id="GO:0004849">
    <property type="term" value="F:uridine kinase activity"/>
    <property type="evidence" value="ECO:0007669"/>
    <property type="project" value="UniProtKB-EC"/>
</dbReference>
<dbReference type="InterPro" id="IPR006083">
    <property type="entry name" value="PRK/URK"/>
</dbReference>
<accession>A0A9D9D6U9</accession>
<dbReference type="GO" id="GO:0005524">
    <property type="term" value="F:ATP binding"/>
    <property type="evidence" value="ECO:0007669"/>
    <property type="project" value="InterPro"/>
</dbReference>
<dbReference type="Gene3D" id="3.40.50.300">
    <property type="entry name" value="P-loop containing nucleotide triphosphate hydrolases"/>
    <property type="match status" value="1"/>
</dbReference>
<proteinExistence type="predicted"/>
<dbReference type="EC" id="2.7.1.48" evidence="2"/>
<name>A0A9D9D6U9_9BACL</name>
<dbReference type="PRINTS" id="PR00988">
    <property type="entry name" value="URIDINKINASE"/>
</dbReference>
<dbReference type="Pfam" id="PF00485">
    <property type="entry name" value="PRK"/>
    <property type="match status" value="1"/>
</dbReference>
<protein>
    <submittedName>
        <fullName evidence="2">Uridine kinase</fullName>
        <ecNumber evidence="2">2.7.1.48</ecNumber>
    </submittedName>
</protein>
<dbReference type="NCBIfam" id="NF004018">
    <property type="entry name" value="PRK05480.1"/>
    <property type="match status" value="1"/>
</dbReference>
<reference evidence="2" key="2">
    <citation type="journal article" date="2021" name="PeerJ">
        <title>Extensive microbial diversity within the chicken gut microbiome revealed by metagenomics and culture.</title>
        <authorList>
            <person name="Gilroy R."/>
            <person name="Ravi A."/>
            <person name="Getino M."/>
            <person name="Pursley I."/>
            <person name="Horton D.L."/>
            <person name="Alikhan N.F."/>
            <person name="Baker D."/>
            <person name="Gharbi K."/>
            <person name="Hall N."/>
            <person name="Watson M."/>
            <person name="Adriaenssens E.M."/>
            <person name="Foster-Nyarko E."/>
            <person name="Jarju S."/>
            <person name="Secka A."/>
            <person name="Antonio M."/>
            <person name="Oren A."/>
            <person name="Chaudhuri R.R."/>
            <person name="La Ragione R."/>
            <person name="Hildebrand F."/>
            <person name="Pallen M.J."/>
        </authorList>
    </citation>
    <scope>NUCLEOTIDE SEQUENCE</scope>
    <source>
        <strain evidence="2">1748</strain>
    </source>
</reference>
<reference evidence="2" key="1">
    <citation type="submission" date="2020-10" db="EMBL/GenBank/DDBJ databases">
        <authorList>
            <person name="Gilroy R."/>
        </authorList>
    </citation>
    <scope>NUCLEOTIDE SEQUENCE</scope>
    <source>
        <strain evidence="2">1748</strain>
    </source>
</reference>
<feature type="domain" description="Phosphoribulokinase/uridine kinase" evidence="1">
    <location>
        <begin position="3"/>
        <end position="148"/>
    </location>
</feature>